<dbReference type="InterPro" id="IPR045617">
    <property type="entry name" value="DUF6445"/>
</dbReference>
<name>A0ABV7JBE0_9GAMM</name>
<comment type="caution">
    <text evidence="1">The sequence shown here is derived from an EMBL/GenBank/DDBJ whole genome shotgun (WGS) entry which is preliminary data.</text>
</comment>
<accession>A0ABV7JBE0</accession>
<keyword evidence="2" id="KW-1185">Reference proteome</keyword>
<evidence type="ECO:0000313" key="2">
    <source>
        <dbReference type="Proteomes" id="UP001595533"/>
    </source>
</evidence>
<sequence>MPTSLIVVDDFLDDPYALRNAALNLSYPEVQGPYPGRNSKERINIEGLHNEVSRLVGEPLMPMSHNQAHGKCRIALASDVGTAKVHVDGSHWSGILYLSEPEDCRGGTEFFRHIESDSERAPFSDQEAMEKYGAPSAKQWVADVLEKDSTDDAKWEMTMRVPMRFNRLILLRPWLWHTAGENFGKQPENGRLVYLMFFASAGR</sequence>
<protein>
    <submittedName>
        <fullName evidence="1">DUF6445 family protein</fullName>
    </submittedName>
</protein>
<dbReference type="RefSeq" id="WP_077412093.1">
    <property type="nucleotide sequence ID" value="NZ_JBHRTS010000003.1"/>
</dbReference>
<organism evidence="1 2">
    <name type="scientific">Marinicella sediminis</name>
    <dbReference type="NCBI Taxonomy" id="1792834"/>
    <lineage>
        <taxon>Bacteria</taxon>
        <taxon>Pseudomonadati</taxon>
        <taxon>Pseudomonadota</taxon>
        <taxon>Gammaproteobacteria</taxon>
        <taxon>Lysobacterales</taxon>
        <taxon>Marinicellaceae</taxon>
        <taxon>Marinicella</taxon>
    </lineage>
</organism>
<gene>
    <name evidence="1" type="ORF">ACFODZ_07275</name>
</gene>
<dbReference type="EMBL" id="JBHRTS010000003">
    <property type="protein sequence ID" value="MFC3194038.1"/>
    <property type="molecule type" value="Genomic_DNA"/>
</dbReference>
<reference evidence="2" key="1">
    <citation type="journal article" date="2019" name="Int. J. Syst. Evol. Microbiol.">
        <title>The Global Catalogue of Microorganisms (GCM) 10K type strain sequencing project: providing services to taxonomists for standard genome sequencing and annotation.</title>
        <authorList>
            <consortium name="The Broad Institute Genomics Platform"/>
            <consortium name="The Broad Institute Genome Sequencing Center for Infectious Disease"/>
            <person name="Wu L."/>
            <person name="Ma J."/>
        </authorList>
    </citation>
    <scope>NUCLEOTIDE SEQUENCE [LARGE SCALE GENOMIC DNA]</scope>
    <source>
        <strain evidence="2">KCTC 42953</strain>
    </source>
</reference>
<dbReference type="Proteomes" id="UP001595533">
    <property type="component" value="Unassembled WGS sequence"/>
</dbReference>
<evidence type="ECO:0000313" key="1">
    <source>
        <dbReference type="EMBL" id="MFC3194038.1"/>
    </source>
</evidence>
<proteinExistence type="predicted"/>
<dbReference type="Pfam" id="PF20043">
    <property type="entry name" value="DUF6445"/>
    <property type="match status" value="1"/>
</dbReference>